<dbReference type="PANTHER" id="PTHR12801:SF115">
    <property type="entry name" value="FI18136P1-RELATED"/>
    <property type="match status" value="1"/>
</dbReference>
<dbReference type="Pfam" id="PF00929">
    <property type="entry name" value="RNase_T"/>
    <property type="match status" value="1"/>
</dbReference>
<evidence type="ECO:0000256" key="2">
    <source>
        <dbReference type="ARBA" id="ARBA00006357"/>
    </source>
</evidence>
<dbReference type="Gene3D" id="3.30.420.10">
    <property type="entry name" value="Ribonuclease H-like superfamily/Ribonuclease H"/>
    <property type="match status" value="1"/>
</dbReference>
<evidence type="ECO:0000256" key="3">
    <source>
        <dbReference type="ARBA" id="ARBA00022722"/>
    </source>
</evidence>
<feature type="domain" description="Exonuclease" evidence="8">
    <location>
        <begin position="243"/>
        <end position="406"/>
    </location>
</feature>
<evidence type="ECO:0000313" key="9">
    <source>
        <dbReference type="EMBL" id="KAJ3484088.1"/>
    </source>
</evidence>
<feature type="region of interest" description="Disordered" evidence="7">
    <location>
        <begin position="491"/>
        <end position="511"/>
    </location>
</feature>
<dbReference type="Proteomes" id="UP001212997">
    <property type="component" value="Unassembled WGS sequence"/>
</dbReference>
<keyword evidence="6" id="KW-0539">Nucleus</keyword>
<dbReference type="SUPFAM" id="SSF53098">
    <property type="entry name" value="Ribonuclease H-like"/>
    <property type="match status" value="1"/>
</dbReference>
<dbReference type="GO" id="GO:0010629">
    <property type="term" value="P:negative regulation of gene expression"/>
    <property type="evidence" value="ECO:0007669"/>
    <property type="project" value="UniProtKB-ARBA"/>
</dbReference>
<evidence type="ECO:0000259" key="8">
    <source>
        <dbReference type="SMART" id="SM00479"/>
    </source>
</evidence>
<evidence type="ECO:0000256" key="1">
    <source>
        <dbReference type="ARBA" id="ARBA00004123"/>
    </source>
</evidence>
<evidence type="ECO:0000256" key="5">
    <source>
        <dbReference type="ARBA" id="ARBA00022839"/>
    </source>
</evidence>
<keyword evidence="4" id="KW-0378">Hydrolase</keyword>
<gene>
    <name evidence="9" type="ORF">NLI96_g5876</name>
</gene>
<dbReference type="GO" id="GO:0004527">
    <property type="term" value="F:exonuclease activity"/>
    <property type="evidence" value="ECO:0007669"/>
    <property type="project" value="UniProtKB-KW"/>
</dbReference>
<dbReference type="InterPro" id="IPR013520">
    <property type="entry name" value="Ribonucl_H"/>
</dbReference>
<dbReference type="CDD" id="cd06145">
    <property type="entry name" value="REX1_like"/>
    <property type="match status" value="1"/>
</dbReference>
<accession>A0AAD5V400</accession>
<sequence length="604" mass="66466">MEQRQNVSVVRHYPSDLPLASHQANPPEFLYSKSEIVRRREAVGIDDVRDLVLHIVADAPPPSWVRVKVRSIDIFHIHQALTTLQQNPQSINKVVAILIPGLTTDLLSIPSLPTSATSNPNVPIEIPSPITSMSQGVSTIASTFSHTCPTRAPGEQTRMHSVLGTFFQVPVSGDIKKRRMQERITLERTQEKSPSRYVLSLEDMIENNYPIPSYLADVFEKPPGWVETPKAPDSDEPPSAKSRVLAIDCEMCETEEGKVLARVCIIDYASGITVYDQLVKPESPITDYLTRWSGITPESLATATTTFSQVQSHILTLLSAKPTPVLLGHSLESDLNALKICHPICIDTALIYHHPRGKPMKPGLAWLTKKWCGREIQNRGEGGHNPEEDARACIDLLKKKVENGAGFGEFKTDQESIFERMARAKNGTIRSAVVDRGNPSGWHGAKATTAIACKTDEDVLNGLLDVIPTHSFAFGRFTALADALGWITPKPSDSPPEASPTKANVSPPPPLDLTSTLTTLNTQLKTLFESLPRRTAIVLFSGHSNPLRMAELNARKNAFETAMRVGTTEGQQMPTWTSADARELEAEVVMARRGLLFLAVKDRK</sequence>
<reference evidence="9" key="1">
    <citation type="submission" date="2022-07" db="EMBL/GenBank/DDBJ databases">
        <title>Genome Sequence of Physisporinus lineatus.</title>
        <authorList>
            <person name="Buettner E."/>
        </authorList>
    </citation>
    <scope>NUCLEOTIDE SEQUENCE</scope>
    <source>
        <strain evidence="9">VT162</strain>
    </source>
</reference>
<comment type="caution">
    <text evidence="9">The sequence shown here is derived from an EMBL/GenBank/DDBJ whole genome shotgun (WGS) entry which is preliminary data.</text>
</comment>
<proteinExistence type="inferred from homology"/>
<keyword evidence="3" id="KW-0540">Nuclease</keyword>
<dbReference type="FunFam" id="3.30.420.10:FF:000031">
    <property type="entry name" value="RNA exonuclease 1"/>
    <property type="match status" value="1"/>
</dbReference>
<comment type="subcellular location">
    <subcellularLocation>
        <location evidence="1">Nucleus</location>
    </subcellularLocation>
</comment>
<dbReference type="EMBL" id="JANAWD010000202">
    <property type="protein sequence ID" value="KAJ3484088.1"/>
    <property type="molecule type" value="Genomic_DNA"/>
</dbReference>
<keyword evidence="10" id="KW-1185">Reference proteome</keyword>
<dbReference type="GO" id="GO:0005634">
    <property type="term" value="C:nucleus"/>
    <property type="evidence" value="ECO:0007669"/>
    <property type="project" value="UniProtKB-SubCell"/>
</dbReference>
<dbReference type="InterPro" id="IPR012337">
    <property type="entry name" value="RNaseH-like_sf"/>
</dbReference>
<evidence type="ECO:0000256" key="7">
    <source>
        <dbReference type="SAM" id="MobiDB-lite"/>
    </source>
</evidence>
<dbReference type="GO" id="GO:0003676">
    <property type="term" value="F:nucleic acid binding"/>
    <property type="evidence" value="ECO:0007669"/>
    <property type="project" value="InterPro"/>
</dbReference>
<evidence type="ECO:0000256" key="6">
    <source>
        <dbReference type="ARBA" id="ARBA00023242"/>
    </source>
</evidence>
<organism evidence="9 10">
    <name type="scientific">Meripilus lineatus</name>
    <dbReference type="NCBI Taxonomy" id="2056292"/>
    <lineage>
        <taxon>Eukaryota</taxon>
        <taxon>Fungi</taxon>
        <taxon>Dikarya</taxon>
        <taxon>Basidiomycota</taxon>
        <taxon>Agaricomycotina</taxon>
        <taxon>Agaricomycetes</taxon>
        <taxon>Polyporales</taxon>
        <taxon>Meripilaceae</taxon>
        <taxon>Meripilus</taxon>
    </lineage>
</organism>
<dbReference type="AlphaFoldDB" id="A0AAD5V400"/>
<dbReference type="InterPro" id="IPR034922">
    <property type="entry name" value="REX1-like_exo"/>
</dbReference>
<protein>
    <recommendedName>
        <fullName evidence="8">Exonuclease domain-containing protein</fullName>
    </recommendedName>
</protein>
<comment type="similarity">
    <text evidence="2">Belongs to the REXO1/REXO3 family.</text>
</comment>
<keyword evidence="5" id="KW-0269">Exonuclease</keyword>
<dbReference type="InterPro" id="IPR047021">
    <property type="entry name" value="REXO1/3/4-like"/>
</dbReference>
<dbReference type="PANTHER" id="PTHR12801">
    <property type="entry name" value="RNA EXONUCLEASE REXO1 / RECO3 FAMILY MEMBER-RELATED"/>
    <property type="match status" value="1"/>
</dbReference>
<dbReference type="SMART" id="SM00479">
    <property type="entry name" value="EXOIII"/>
    <property type="match status" value="1"/>
</dbReference>
<dbReference type="InterPro" id="IPR036397">
    <property type="entry name" value="RNaseH_sf"/>
</dbReference>
<evidence type="ECO:0000256" key="4">
    <source>
        <dbReference type="ARBA" id="ARBA00022801"/>
    </source>
</evidence>
<name>A0AAD5V400_9APHY</name>
<evidence type="ECO:0000313" key="10">
    <source>
        <dbReference type="Proteomes" id="UP001212997"/>
    </source>
</evidence>